<accession>A0A5D3DR81</accession>
<gene>
    <name evidence="1" type="ORF">E5676_scaffold436G00610</name>
</gene>
<dbReference type="EMBL" id="SSTD01003661">
    <property type="protein sequence ID" value="TYK25849.1"/>
    <property type="molecule type" value="Genomic_DNA"/>
</dbReference>
<evidence type="ECO:0000313" key="1">
    <source>
        <dbReference type="EMBL" id="TYK25849.1"/>
    </source>
</evidence>
<proteinExistence type="predicted"/>
<dbReference type="AlphaFoldDB" id="A0A5D3DR81"/>
<organism evidence="1 2">
    <name type="scientific">Cucumis melo var. makuwa</name>
    <name type="common">Oriental melon</name>
    <dbReference type="NCBI Taxonomy" id="1194695"/>
    <lineage>
        <taxon>Eukaryota</taxon>
        <taxon>Viridiplantae</taxon>
        <taxon>Streptophyta</taxon>
        <taxon>Embryophyta</taxon>
        <taxon>Tracheophyta</taxon>
        <taxon>Spermatophyta</taxon>
        <taxon>Magnoliopsida</taxon>
        <taxon>eudicotyledons</taxon>
        <taxon>Gunneridae</taxon>
        <taxon>Pentapetalae</taxon>
        <taxon>rosids</taxon>
        <taxon>fabids</taxon>
        <taxon>Cucurbitales</taxon>
        <taxon>Cucurbitaceae</taxon>
        <taxon>Benincaseae</taxon>
        <taxon>Cucumis</taxon>
    </lineage>
</organism>
<sequence length="165" mass="18674">MISSHSRWDLHLTFDPTMDALHVGLDVDPIVVERSIVRHVVDNFINDDDEQLSVQSRSNNMSFPSGFNETDALFDFDVNVFNNAGGTSSVGNTCTISVLTHDTFPFRFLKWAGVTSEYIKLVKGELHEQLMMNRAARAKQLYNHSSGSKLALQRQQHELTRHPVD</sequence>
<reference evidence="1 2" key="1">
    <citation type="submission" date="2019-08" db="EMBL/GenBank/DDBJ databases">
        <title>Draft genome sequences of two oriental melons (Cucumis melo L. var makuwa).</title>
        <authorList>
            <person name="Kwon S.-Y."/>
        </authorList>
    </citation>
    <scope>NUCLEOTIDE SEQUENCE [LARGE SCALE GENOMIC DNA]</scope>
    <source>
        <strain evidence="2">cv. Chang Bougi</strain>
        <tissue evidence="1">Leaf</tissue>
    </source>
</reference>
<protein>
    <recommendedName>
        <fullName evidence="3">CACTA en-spm transposon protein</fullName>
    </recommendedName>
</protein>
<comment type="caution">
    <text evidence="1">The sequence shown here is derived from an EMBL/GenBank/DDBJ whole genome shotgun (WGS) entry which is preliminary data.</text>
</comment>
<dbReference type="Proteomes" id="UP000321947">
    <property type="component" value="Unassembled WGS sequence"/>
</dbReference>
<evidence type="ECO:0008006" key="3">
    <source>
        <dbReference type="Google" id="ProtNLM"/>
    </source>
</evidence>
<name>A0A5D3DR81_CUCMM</name>
<evidence type="ECO:0000313" key="2">
    <source>
        <dbReference type="Proteomes" id="UP000321947"/>
    </source>
</evidence>